<organismHost>
    <name type="scientific">Pyramimonas plurioculata</name>
    <dbReference type="NCBI Taxonomy" id="36893"/>
</organismHost>
<gene>
    <name evidence="1" type="ORF">HWQ62_00332</name>
</gene>
<sequence>MKTYTFEEFVKNDEEVRPALCYSFQRMFINSKYVKPENINIHITDKVSTPSKYSYKQNSSFYKDYTLSLTSNNNLCENSDWIKGCILVELICKQKLYDYNLDNSAIEYILGLNSENDENITDFVKECRNTFISKLQSFDDFHYEVVVDIIHKLLT</sequence>
<dbReference type="EMBL" id="MT663537">
    <property type="protein sequence ID" value="QOI90468.1"/>
    <property type="molecule type" value="Genomic_DNA"/>
</dbReference>
<evidence type="ECO:0000313" key="1">
    <source>
        <dbReference type="EMBL" id="QOI90468.1"/>
    </source>
</evidence>
<accession>A0A7M3UP15</accession>
<organism evidence="1">
    <name type="scientific">Pyramimonas orientalis virus</name>
    <name type="common">PoV01</name>
    <dbReference type="NCBI Taxonomy" id="455367"/>
    <lineage>
        <taxon>Viruses</taxon>
        <taxon>Varidnaviria</taxon>
        <taxon>Bamfordvirae</taxon>
        <taxon>Nucleocytoviricota</taxon>
        <taxon>Megaviricetes</taxon>
        <taxon>Imitervirales</taxon>
        <taxon>Allomimiviridae</taxon>
        <taxon>Heliosvirus</taxon>
        <taxon>Heliosvirus raunefjordenense</taxon>
    </lineage>
</organism>
<protein>
    <submittedName>
        <fullName evidence="1">Uncharacterized protein</fullName>
    </submittedName>
</protein>
<name>A0A7M3UP15_POV01</name>
<reference evidence="1" key="1">
    <citation type="submission" date="2020-06" db="EMBL/GenBank/DDBJ databases">
        <title>Lateral gene transfer of anion-conducting channel rhodopsins between green algae and giant viruses.</title>
        <authorList>
            <person name="Rozenberg A."/>
            <person name="Oppermann J."/>
            <person name="Wietek J."/>
            <person name="Fernandez Lahore R.G."/>
            <person name="Sandaa R.-A."/>
            <person name="Bratbak G."/>
            <person name="Hegemann P."/>
            <person name="Beja O."/>
        </authorList>
    </citation>
    <scope>NUCLEOTIDE SEQUENCE</scope>
    <source>
        <strain evidence="1">01B</strain>
    </source>
</reference>
<proteinExistence type="predicted"/>